<accession>A0A848J2A2</accession>
<dbReference type="RefSeq" id="WP_169682940.1">
    <property type="nucleotide sequence ID" value="NZ_JABBNU010000009.1"/>
</dbReference>
<dbReference type="Pfam" id="PF00300">
    <property type="entry name" value="His_Phos_1"/>
    <property type="match status" value="1"/>
</dbReference>
<dbReference type="PANTHER" id="PTHR47623">
    <property type="entry name" value="OS09G0287300 PROTEIN"/>
    <property type="match status" value="1"/>
</dbReference>
<feature type="binding site" evidence="1">
    <location>
        <position position="58"/>
    </location>
    <ligand>
        <name>substrate</name>
    </ligand>
</feature>
<dbReference type="EMBL" id="JABBNU010000009">
    <property type="protein sequence ID" value="NMM49635.1"/>
    <property type="molecule type" value="Genomic_DNA"/>
</dbReference>
<dbReference type="Proteomes" id="UP000559010">
    <property type="component" value="Unassembled WGS sequence"/>
</dbReference>
<comment type="caution">
    <text evidence="2">The sequence shown here is derived from an EMBL/GenBank/DDBJ whole genome shotgun (WGS) entry which is preliminary data.</text>
</comment>
<protein>
    <submittedName>
        <fullName evidence="2">Histidine phosphatase family protein</fullName>
    </submittedName>
</protein>
<evidence type="ECO:0000313" key="2">
    <source>
        <dbReference type="EMBL" id="NMM49635.1"/>
    </source>
</evidence>
<evidence type="ECO:0000313" key="3">
    <source>
        <dbReference type="Proteomes" id="UP000559010"/>
    </source>
</evidence>
<dbReference type="PANTHER" id="PTHR47623:SF1">
    <property type="entry name" value="OS09G0287300 PROTEIN"/>
    <property type="match status" value="1"/>
</dbReference>
<keyword evidence="3" id="KW-1185">Reference proteome</keyword>
<dbReference type="AlphaFoldDB" id="A0A848J2A2"/>
<dbReference type="SMART" id="SM00855">
    <property type="entry name" value="PGAM"/>
    <property type="match status" value="1"/>
</dbReference>
<evidence type="ECO:0000256" key="1">
    <source>
        <dbReference type="PIRSR" id="PIRSR613078-2"/>
    </source>
</evidence>
<name>A0A848J2A2_9BACT</name>
<dbReference type="InterPro" id="IPR029033">
    <property type="entry name" value="His_PPase_superfam"/>
</dbReference>
<dbReference type="InterPro" id="IPR013078">
    <property type="entry name" value="His_Pase_superF_clade-1"/>
</dbReference>
<sequence>MKTLILLRHAKSSWSDPFLDDFDRPLNKRGRLNAPEMGKRLRMINMIPDTVIASPAARAAATAIHACESMGYPKEEIIWERDLYHASASTIWHIIRQYASGDKVMVVSHNPGLNSIAYQMGLSVGNIPTAGILSVNFSVKDWSKVGPEVARLDFFDFPKNKGKVIRQL</sequence>
<proteinExistence type="predicted"/>
<gene>
    <name evidence="2" type="ORF">HH304_14600</name>
</gene>
<organism evidence="2 3">
    <name type="scientific">Marinigracilibium pacificum</name>
    <dbReference type="NCBI Taxonomy" id="2729599"/>
    <lineage>
        <taxon>Bacteria</taxon>
        <taxon>Pseudomonadati</taxon>
        <taxon>Bacteroidota</taxon>
        <taxon>Cytophagia</taxon>
        <taxon>Cytophagales</taxon>
        <taxon>Flammeovirgaceae</taxon>
        <taxon>Marinigracilibium</taxon>
    </lineage>
</organism>
<reference evidence="2 3" key="1">
    <citation type="submission" date="2020-04" db="EMBL/GenBank/DDBJ databases">
        <title>Flammeovirgaceae bacterium KN852 isolated from deep sea.</title>
        <authorList>
            <person name="Zhang D.-C."/>
        </authorList>
    </citation>
    <scope>NUCLEOTIDE SEQUENCE [LARGE SCALE GENOMIC DNA]</scope>
    <source>
        <strain evidence="2 3">KN852</strain>
    </source>
</reference>
<dbReference type="SUPFAM" id="SSF53254">
    <property type="entry name" value="Phosphoglycerate mutase-like"/>
    <property type="match status" value="1"/>
</dbReference>
<dbReference type="CDD" id="cd07067">
    <property type="entry name" value="HP_PGM_like"/>
    <property type="match status" value="1"/>
</dbReference>
<dbReference type="Gene3D" id="3.40.50.1240">
    <property type="entry name" value="Phosphoglycerate mutase-like"/>
    <property type="match status" value="1"/>
</dbReference>